<feature type="chain" id="PRO_5019031250" evidence="1">
    <location>
        <begin position="23"/>
        <end position="308"/>
    </location>
</feature>
<evidence type="ECO:0000256" key="1">
    <source>
        <dbReference type="SAM" id="SignalP"/>
    </source>
</evidence>
<evidence type="ECO:0000313" key="3">
    <source>
        <dbReference type="Proteomes" id="UP000283433"/>
    </source>
</evidence>
<dbReference type="AlphaFoldDB" id="A0A419S9G9"/>
<dbReference type="OrthoDB" id="32195at2"/>
<organism evidence="2 3">
    <name type="scientific">Pelobium manganitolerans</name>
    <dbReference type="NCBI Taxonomy" id="1842495"/>
    <lineage>
        <taxon>Bacteria</taxon>
        <taxon>Pseudomonadati</taxon>
        <taxon>Bacteroidota</taxon>
        <taxon>Sphingobacteriia</taxon>
        <taxon>Sphingobacteriales</taxon>
        <taxon>Sphingobacteriaceae</taxon>
        <taxon>Pelobium</taxon>
    </lineage>
</organism>
<dbReference type="EMBL" id="MBTA01000004">
    <property type="protein sequence ID" value="RKD18641.1"/>
    <property type="molecule type" value="Genomic_DNA"/>
</dbReference>
<accession>A0A419S9G9</accession>
<protein>
    <submittedName>
        <fullName evidence="2">Uncharacterized protein</fullName>
    </submittedName>
</protein>
<sequence>MKTTIKHTTLSLFLALGFTASAQESTLPEEFELPKNTVKAVISYADFEIPKQHFAIRPHHQTYTFQNNRLINYQQSDSTKDWKADINYHYENGQLKSKETVESSKAGMEYKTYKYRTEIKDYKTTYFKIYHTGELDKTIAFYNEAGELRGKSIYNVHGKRTQQIEYNGKEGYRIRKYHNDELMSEITHFNHDGKLTKTVTNVMPGGADEVKVMTLYYYNPKGDLRQIVDFVTETKNSAQKLTKTTYVDYLYDGDIWVAKIEYGTATKNPGKIVATIRTIETPEKTYHAPSEEQLKTFCQETYQKYLKL</sequence>
<keyword evidence="1" id="KW-0732">Signal</keyword>
<gene>
    <name evidence="2" type="ORF">BCY91_15000</name>
</gene>
<name>A0A419S9G9_9SPHI</name>
<dbReference type="Proteomes" id="UP000283433">
    <property type="component" value="Unassembled WGS sequence"/>
</dbReference>
<proteinExistence type="predicted"/>
<keyword evidence="3" id="KW-1185">Reference proteome</keyword>
<comment type="caution">
    <text evidence="2">The sequence shown here is derived from an EMBL/GenBank/DDBJ whole genome shotgun (WGS) entry which is preliminary data.</text>
</comment>
<reference evidence="2 3" key="1">
    <citation type="submission" date="2016-07" db="EMBL/GenBank/DDBJ databases">
        <title>Genome of Pelobium manganitolerans.</title>
        <authorList>
            <person name="Wu S."/>
            <person name="Wang G."/>
        </authorList>
    </citation>
    <scope>NUCLEOTIDE SEQUENCE [LARGE SCALE GENOMIC DNA]</scope>
    <source>
        <strain evidence="2 3">YS-25</strain>
    </source>
</reference>
<evidence type="ECO:0000313" key="2">
    <source>
        <dbReference type="EMBL" id="RKD18641.1"/>
    </source>
</evidence>
<feature type="signal peptide" evidence="1">
    <location>
        <begin position="1"/>
        <end position="22"/>
    </location>
</feature>
<dbReference type="RefSeq" id="WP_120180819.1">
    <property type="nucleotide sequence ID" value="NZ_MBTA01000004.1"/>
</dbReference>